<keyword evidence="4" id="KW-1185">Reference proteome</keyword>
<dbReference type="GO" id="GO:0005811">
    <property type="term" value="C:lipid droplet"/>
    <property type="evidence" value="ECO:0007669"/>
    <property type="project" value="InterPro"/>
</dbReference>
<name>A0A8X8C1E0_POPTO</name>
<evidence type="ECO:0000313" key="3">
    <source>
        <dbReference type="EMBL" id="KAG6744981.1"/>
    </source>
</evidence>
<proteinExistence type="predicted"/>
<feature type="transmembrane region" description="Helical" evidence="2">
    <location>
        <begin position="57"/>
        <end position="77"/>
    </location>
</feature>
<dbReference type="EMBL" id="JAAWWB010000031">
    <property type="protein sequence ID" value="KAG6744981.1"/>
    <property type="molecule type" value="Genomic_DNA"/>
</dbReference>
<evidence type="ECO:0008006" key="5">
    <source>
        <dbReference type="Google" id="ProtNLM"/>
    </source>
</evidence>
<keyword evidence="2" id="KW-0472">Membrane</keyword>
<gene>
    <name evidence="3" type="ORF">POTOM_051622</name>
</gene>
<dbReference type="OrthoDB" id="448051at2759"/>
<organism evidence="3 4">
    <name type="scientific">Populus tomentosa</name>
    <name type="common">Chinese white poplar</name>
    <dbReference type="NCBI Taxonomy" id="118781"/>
    <lineage>
        <taxon>Eukaryota</taxon>
        <taxon>Viridiplantae</taxon>
        <taxon>Streptophyta</taxon>
        <taxon>Embryophyta</taxon>
        <taxon>Tracheophyta</taxon>
        <taxon>Spermatophyta</taxon>
        <taxon>Magnoliopsida</taxon>
        <taxon>eudicotyledons</taxon>
        <taxon>Gunneridae</taxon>
        <taxon>Pentapetalae</taxon>
        <taxon>rosids</taxon>
        <taxon>fabids</taxon>
        <taxon>Malpighiales</taxon>
        <taxon>Salicaceae</taxon>
        <taxon>Saliceae</taxon>
        <taxon>Populus</taxon>
    </lineage>
</organism>
<accession>A0A8X8C1E0</accession>
<dbReference type="InterPro" id="IPR019363">
    <property type="entry name" value="LDAH"/>
</dbReference>
<keyword evidence="1" id="KW-0378">Hydrolase</keyword>
<reference evidence="3" key="1">
    <citation type="journal article" date="2020" name="bioRxiv">
        <title>Hybrid origin of Populus tomentosa Carr. identified through genome sequencing and phylogenomic analysis.</title>
        <authorList>
            <person name="An X."/>
            <person name="Gao K."/>
            <person name="Chen Z."/>
            <person name="Li J."/>
            <person name="Yang X."/>
            <person name="Yang X."/>
            <person name="Zhou J."/>
            <person name="Guo T."/>
            <person name="Zhao T."/>
            <person name="Huang S."/>
            <person name="Miao D."/>
            <person name="Khan W.U."/>
            <person name="Rao P."/>
            <person name="Ye M."/>
            <person name="Lei B."/>
            <person name="Liao W."/>
            <person name="Wang J."/>
            <person name="Ji L."/>
            <person name="Li Y."/>
            <person name="Guo B."/>
            <person name="Mustafa N.S."/>
            <person name="Li S."/>
            <person name="Yun Q."/>
            <person name="Keller S.R."/>
            <person name="Mao J."/>
            <person name="Zhang R."/>
            <person name="Strauss S.H."/>
        </authorList>
    </citation>
    <scope>NUCLEOTIDE SEQUENCE</scope>
    <source>
        <strain evidence="3">GM15</strain>
        <tissue evidence="3">Leaf</tissue>
    </source>
</reference>
<evidence type="ECO:0000256" key="1">
    <source>
        <dbReference type="ARBA" id="ARBA00022801"/>
    </source>
</evidence>
<keyword evidence="2" id="KW-1133">Transmembrane helix</keyword>
<evidence type="ECO:0000256" key="2">
    <source>
        <dbReference type="SAM" id="Phobius"/>
    </source>
</evidence>
<sequence>MTWSSCSLHAPTLSFSLFFTSRRYPSITISVFSKSNNWVKACYFTTLQSFRVFTSPINSILLLFSVFNYALMGALIFSHTTELLEIQSDKPTFHILFIPGNPGVVSFYKDFLESLYELLGGSASVTGIYLQMFPFCYSILRYDFNLDCSLVESYIILTRSFVFVRIGSTGSCSHYKIKLIIRCRPSYFNGFQRTVDFIKQELQNNELPIVLVGHSIGSYISLEILRFLEKVTYVIGLYPFLMLNPLSKQQSNIENVAESSILSALLSFSVASLGLLPQCTLRFILSKSLGSSWSDTAIDAACSHLLQYHTFRNMLYMALMEFRKLSEMPDWAFMRENHEKIAFLFGVDDHWGPLQMFEEALFNSLSCSQISKRVPGISLSIEREGHTHSFCCTEAGSEWVAHHVASLIKKKLSS</sequence>
<evidence type="ECO:0000313" key="4">
    <source>
        <dbReference type="Proteomes" id="UP000886885"/>
    </source>
</evidence>
<dbReference type="GO" id="GO:0019915">
    <property type="term" value="P:lipid storage"/>
    <property type="evidence" value="ECO:0007669"/>
    <property type="project" value="InterPro"/>
</dbReference>
<dbReference type="GO" id="GO:0016298">
    <property type="term" value="F:lipase activity"/>
    <property type="evidence" value="ECO:0007669"/>
    <property type="project" value="InterPro"/>
</dbReference>
<dbReference type="Pfam" id="PF10230">
    <property type="entry name" value="LIDHydrolase"/>
    <property type="match status" value="2"/>
</dbReference>
<dbReference type="Proteomes" id="UP000886885">
    <property type="component" value="Chromosome 16A"/>
</dbReference>
<dbReference type="PANTHER" id="PTHR13390:SF0">
    <property type="entry name" value="LIPID DROPLET-ASSOCIATED HYDROLASE"/>
    <property type="match status" value="1"/>
</dbReference>
<comment type="caution">
    <text evidence="3">The sequence shown here is derived from an EMBL/GenBank/DDBJ whole genome shotgun (WGS) entry which is preliminary data.</text>
</comment>
<protein>
    <recommendedName>
        <fullName evidence="5">Alpha/beta-Hydrolases superfamily protein</fullName>
    </recommendedName>
</protein>
<keyword evidence="2" id="KW-0812">Transmembrane</keyword>
<dbReference type="PANTHER" id="PTHR13390">
    <property type="entry name" value="LIPASE"/>
    <property type="match status" value="1"/>
</dbReference>
<dbReference type="AlphaFoldDB" id="A0A8X8C1E0"/>